<evidence type="ECO:0000313" key="3">
    <source>
        <dbReference type="Proteomes" id="UP000272051"/>
    </source>
</evidence>
<comment type="caution">
    <text evidence="2">The sequence shown here is derived from an EMBL/GenBank/DDBJ whole genome shotgun (WGS) entry which is preliminary data.</text>
</comment>
<dbReference type="GO" id="GO:0004637">
    <property type="term" value="F:phosphoribosylamine-glycine ligase activity"/>
    <property type="evidence" value="ECO:0007669"/>
    <property type="project" value="InterPro"/>
</dbReference>
<protein>
    <recommendedName>
        <fullName evidence="1">Phosphoribosylglycinamide synthetase N-terminal domain-containing protein</fullName>
    </recommendedName>
</protein>
<dbReference type="PANTHER" id="PTHR43472">
    <property type="entry name" value="PHOSPHORIBOSYLAMINE--GLYCINE LIGASE"/>
    <property type="match status" value="1"/>
</dbReference>
<sequence>MVSYGSREAAIVDALSSSTNYLVDVYVVDKQRNPFNLKKAVEHVVVPDLNVGEICKFVSKRKEKLDFVIVGPEKPIIDGLRDLIEKEIGIPTICPTKNFALEGSKAAQRQLLEKTLPGANPRFKIFDPQQYNNLDVLKKDLIAWLDELDNQVAVKPDKPAAGKGVGVWGDHFTTREDLLKHFFENLKYGKVIVEEKI</sequence>
<dbReference type="InterPro" id="IPR020562">
    <property type="entry name" value="PRibGlycinamide_synth_N"/>
</dbReference>
<evidence type="ECO:0000259" key="1">
    <source>
        <dbReference type="Pfam" id="PF02844"/>
    </source>
</evidence>
<dbReference type="Proteomes" id="UP000272051">
    <property type="component" value="Unassembled WGS sequence"/>
</dbReference>
<dbReference type="EMBL" id="QMQX01000115">
    <property type="protein sequence ID" value="RLE51331.1"/>
    <property type="molecule type" value="Genomic_DNA"/>
</dbReference>
<feature type="non-terminal residue" evidence="2">
    <location>
        <position position="197"/>
    </location>
</feature>
<proteinExistence type="predicted"/>
<dbReference type="Pfam" id="PF02844">
    <property type="entry name" value="GARS_N"/>
    <property type="match status" value="1"/>
</dbReference>
<dbReference type="AlphaFoldDB" id="A0A497EWH2"/>
<gene>
    <name evidence="2" type="ORF">DRJ33_06125</name>
</gene>
<feature type="domain" description="Phosphoribosylglycinamide synthetase N-terminal" evidence="1">
    <location>
        <begin position="2"/>
        <end position="100"/>
    </location>
</feature>
<dbReference type="SUPFAM" id="SSF52440">
    <property type="entry name" value="PreATP-grasp domain"/>
    <property type="match status" value="1"/>
</dbReference>
<name>A0A497EWH2_9CREN</name>
<dbReference type="InterPro" id="IPR016185">
    <property type="entry name" value="PreATP-grasp_dom_sf"/>
</dbReference>
<organism evidence="2 3">
    <name type="scientific">Thermoproteota archaeon</name>
    <dbReference type="NCBI Taxonomy" id="2056631"/>
    <lineage>
        <taxon>Archaea</taxon>
        <taxon>Thermoproteota</taxon>
    </lineage>
</organism>
<dbReference type="Gene3D" id="3.30.1490.20">
    <property type="entry name" value="ATP-grasp fold, A domain"/>
    <property type="match status" value="1"/>
</dbReference>
<accession>A0A497EWH2</accession>
<dbReference type="InterPro" id="IPR013815">
    <property type="entry name" value="ATP_grasp_subdomain_1"/>
</dbReference>
<dbReference type="InterPro" id="IPR000115">
    <property type="entry name" value="PRibGlycinamide_synth"/>
</dbReference>
<dbReference type="GO" id="GO:0009113">
    <property type="term" value="P:purine nucleobase biosynthetic process"/>
    <property type="evidence" value="ECO:0007669"/>
    <property type="project" value="InterPro"/>
</dbReference>
<dbReference type="GO" id="GO:0005524">
    <property type="term" value="F:ATP binding"/>
    <property type="evidence" value="ECO:0007669"/>
    <property type="project" value="InterPro"/>
</dbReference>
<reference evidence="2 3" key="1">
    <citation type="submission" date="2018-06" db="EMBL/GenBank/DDBJ databases">
        <title>Extensive metabolic versatility and redundancy in microbially diverse, dynamic hydrothermal sediments.</title>
        <authorList>
            <person name="Dombrowski N."/>
            <person name="Teske A."/>
            <person name="Baker B.J."/>
        </authorList>
    </citation>
    <scope>NUCLEOTIDE SEQUENCE [LARGE SCALE GENOMIC DNA]</scope>
    <source>
        <strain evidence="2">B34_G17</strain>
    </source>
</reference>
<evidence type="ECO:0000313" key="2">
    <source>
        <dbReference type="EMBL" id="RLE51331.1"/>
    </source>
</evidence>
<dbReference type="Gene3D" id="3.40.50.20">
    <property type="match status" value="1"/>
</dbReference>
<dbReference type="PANTHER" id="PTHR43472:SF1">
    <property type="entry name" value="PHOSPHORIBOSYLAMINE--GLYCINE LIGASE, CHLOROPLASTIC"/>
    <property type="match status" value="1"/>
</dbReference>